<dbReference type="PANTHER" id="PTHR43493">
    <property type="entry name" value="DNA GYRASE/TOPOISOMERASE SUBUNIT A"/>
    <property type="match status" value="1"/>
</dbReference>
<proteinExistence type="inferred from homology"/>
<sequence length="39" mass="4417">MYQLKLSHDSPFKKSARIVGDVMGKFHPHGDQAIYDSLV</sequence>
<dbReference type="EMBL" id="UINC01103898">
    <property type="protein sequence ID" value="SVC66640.1"/>
    <property type="molecule type" value="Genomic_DNA"/>
</dbReference>
<dbReference type="InterPro" id="IPR013758">
    <property type="entry name" value="Topo_IIA_A/C_ab"/>
</dbReference>
<evidence type="ECO:0000256" key="4">
    <source>
        <dbReference type="ARBA" id="ARBA00023235"/>
    </source>
</evidence>
<dbReference type="GO" id="GO:0009330">
    <property type="term" value="C:DNA topoisomerase type II (double strand cut, ATP-hydrolyzing) complex"/>
    <property type="evidence" value="ECO:0007669"/>
    <property type="project" value="TreeGrafter"/>
</dbReference>
<dbReference type="InterPro" id="IPR013760">
    <property type="entry name" value="Topo_IIA-like_dom_sf"/>
</dbReference>
<dbReference type="GO" id="GO:0005524">
    <property type="term" value="F:ATP binding"/>
    <property type="evidence" value="ECO:0007669"/>
    <property type="project" value="InterPro"/>
</dbReference>
<feature type="domain" description="Topo IIA-type catalytic" evidence="5">
    <location>
        <begin position="1"/>
        <end position="39"/>
    </location>
</feature>
<dbReference type="GO" id="GO:0006265">
    <property type="term" value="P:DNA topological change"/>
    <property type="evidence" value="ECO:0007669"/>
    <property type="project" value="InterPro"/>
</dbReference>
<evidence type="ECO:0000313" key="6">
    <source>
        <dbReference type="EMBL" id="SVC66640.1"/>
    </source>
</evidence>
<dbReference type="AlphaFoldDB" id="A0A382P190"/>
<dbReference type="PANTHER" id="PTHR43493:SF5">
    <property type="entry name" value="DNA GYRASE SUBUNIT A, CHLOROPLASTIC_MITOCHONDRIAL"/>
    <property type="match status" value="1"/>
</dbReference>
<gene>
    <name evidence="6" type="ORF">METZ01_LOCUS319494</name>
</gene>
<evidence type="ECO:0000256" key="2">
    <source>
        <dbReference type="ARBA" id="ARBA00023029"/>
    </source>
</evidence>
<reference evidence="6" key="1">
    <citation type="submission" date="2018-05" db="EMBL/GenBank/DDBJ databases">
        <authorList>
            <person name="Lanie J.A."/>
            <person name="Ng W.-L."/>
            <person name="Kazmierczak K.M."/>
            <person name="Andrzejewski T.M."/>
            <person name="Davidsen T.M."/>
            <person name="Wayne K.J."/>
            <person name="Tettelin H."/>
            <person name="Glass J.I."/>
            <person name="Rusch D."/>
            <person name="Podicherti R."/>
            <person name="Tsui H.-C.T."/>
            <person name="Winkler M.E."/>
        </authorList>
    </citation>
    <scope>NUCLEOTIDE SEQUENCE</scope>
</reference>
<dbReference type="Gene3D" id="3.90.199.10">
    <property type="entry name" value="Topoisomerase II, domain 5"/>
    <property type="match status" value="1"/>
</dbReference>
<dbReference type="InterPro" id="IPR050220">
    <property type="entry name" value="Type_II_DNA_Topoisomerases"/>
</dbReference>
<dbReference type="InterPro" id="IPR002205">
    <property type="entry name" value="Topo_IIA_dom_A"/>
</dbReference>
<evidence type="ECO:0000256" key="1">
    <source>
        <dbReference type="ARBA" id="ARBA00008263"/>
    </source>
</evidence>
<keyword evidence="2" id="KW-0799">Topoisomerase</keyword>
<organism evidence="6">
    <name type="scientific">marine metagenome</name>
    <dbReference type="NCBI Taxonomy" id="408172"/>
    <lineage>
        <taxon>unclassified sequences</taxon>
        <taxon>metagenomes</taxon>
        <taxon>ecological metagenomes</taxon>
    </lineage>
</organism>
<evidence type="ECO:0000256" key="3">
    <source>
        <dbReference type="ARBA" id="ARBA00023125"/>
    </source>
</evidence>
<accession>A0A382P190</accession>
<keyword evidence="4" id="KW-0413">Isomerase</keyword>
<dbReference type="GO" id="GO:0003918">
    <property type="term" value="F:DNA topoisomerase type II (double strand cut, ATP-hydrolyzing) activity"/>
    <property type="evidence" value="ECO:0007669"/>
    <property type="project" value="InterPro"/>
</dbReference>
<dbReference type="GO" id="GO:0003677">
    <property type="term" value="F:DNA binding"/>
    <property type="evidence" value="ECO:0007669"/>
    <property type="project" value="UniProtKB-KW"/>
</dbReference>
<comment type="similarity">
    <text evidence="1">Belongs to the type II topoisomerase GyrA/ParC subunit family.</text>
</comment>
<keyword evidence="3" id="KW-0238">DNA-binding</keyword>
<dbReference type="PROSITE" id="PS52040">
    <property type="entry name" value="TOPO_IIA"/>
    <property type="match status" value="1"/>
</dbReference>
<protein>
    <recommendedName>
        <fullName evidence="5">Topo IIA-type catalytic domain-containing protein</fullName>
    </recommendedName>
</protein>
<evidence type="ECO:0000259" key="5">
    <source>
        <dbReference type="PROSITE" id="PS52040"/>
    </source>
</evidence>
<feature type="non-terminal residue" evidence="6">
    <location>
        <position position="39"/>
    </location>
</feature>
<name>A0A382P190_9ZZZZ</name>
<dbReference type="SUPFAM" id="SSF56719">
    <property type="entry name" value="Type II DNA topoisomerase"/>
    <property type="match status" value="1"/>
</dbReference>
<dbReference type="Pfam" id="PF00521">
    <property type="entry name" value="DNA_topoisoIV"/>
    <property type="match status" value="1"/>
</dbReference>
<dbReference type="GO" id="GO:0005737">
    <property type="term" value="C:cytoplasm"/>
    <property type="evidence" value="ECO:0007669"/>
    <property type="project" value="TreeGrafter"/>
</dbReference>